<evidence type="ECO:0000313" key="1">
    <source>
        <dbReference type="EMBL" id="BAC96659.1"/>
    </source>
</evidence>
<dbReference type="AlphaFoldDB" id="Q7MEN7"/>
<dbReference type="Proteomes" id="UP000002675">
    <property type="component" value="Chromosome II"/>
</dbReference>
<name>Q7MEN7_VIBVY</name>
<dbReference type="EMBL" id="BA000038">
    <property type="protein sequence ID" value="BAC96659.1"/>
    <property type="molecule type" value="Genomic_DNA"/>
</dbReference>
<accession>Q7MEN7</accession>
<sequence length="51" mass="5907">MAMNESNNFRPILAVANNIFFLTLHNGKQQISIGSPGRIRYILLRNFQRCQ</sequence>
<reference evidence="1 2" key="1">
    <citation type="journal article" date="2003" name="Genome Res.">
        <title>Comparative genome analysis of Vibrio vulnificus, a marine pathogen.</title>
        <authorList>
            <person name="Chen C.Y."/>
            <person name="Wu K.M."/>
            <person name="Chang Y.C."/>
            <person name="Chang C.H."/>
            <person name="Tsai H.C."/>
            <person name="Liao T.L."/>
            <person name="Liu Y.M."/>
            <person name="Chen H.J."/>
            <person name="Shen A.B."/>
            <person name="Li J.C."/>
            <person name="Su T.L."/>
            <person name="Shao C.P."/>
            <person name="Lee C.T."/>
            <person name="Hor L.I."/>
            <person name="Tsai S.F."/>
        </authorList>
    </citation>
    <scope>NUCLEOTIDE SEQUENCE [LARGE SCALE GENOMIC DNA]</scope>
    <source>
        <strain evidence="1 2">YJ016</strain>
    </source>
</reference>
<evidence type="ECO:0000313" key="2">
    <source>
        <dbReference type="Proteomes" id="UP000002675"/>
    </source>
</evidence>
<protein>
    <submittedName>
        <fullName evidence="1">Uncharacterized protein</fullName>
    </submittedName>
</protein>
<dbReference type="KEGG" id="vvy:VVA0634"/>
<organism evidence="1 2">
    <name type="scientific">Vibrio vulnificus (strain YJ016)</name>
    <dbReference type="NCBI Taxonomy" id="196600"/>
    <lineage>
        <taxon>Bacteria</taxon>
        <taxon>Pseudomonadati</taxon>
        <taxon>Pseudomonadota</taxon>
        <taxon>Gammaproteobacteria</taxon>
        <taxon>Vibrionales</taxon>
        <taxon>Vibrionaceae</taxon>
        <taxon>Vibrio</taxon>
    </lineage>
</organism>
<proteinExistence type="predicted"/>
<dbReference type="HOGENOM" id="CLU_3105298_0_0_6"/>
<gene>
    <name evidence="1" type="ordered locus">VVA0634</name>
</gene>